<evidence type="ECO:0000256" key="1">
    <source>
        <dbReference type="SAM" id="MobiDB-lite"/>
    </source>
</evidence>
<organism evidence="2 3">
    <name type="scientific">Bursaphelenchus xylophilus</name>
    <name type="common">Pinewood nematode worm</name>
    <name type="synonym">Aphelenchoides xylophilus</name>
    <dbReference type="NCBI Taxonomy" id="6326"/>
    <lineage>
        <taxon>Eukaryota</taxon>
        <taxon>Metazoa</taxon>
        <taxon>Ecdysozoa</taxon>
        <taxon>Nematoda</taxon>
        <taxon>Chromadorea</taxon>
        <taxon>Rhabditida</taxon>
        <taxon>Tylenchina</taxon>
        <taxon>Tylenchomorpha</taxon>
        <taxon>Aphelenchoidea</taxon>
        <taxon>Aphelenchoididae</taxon>
        <taxon>Bursaphelenchus</taxon>
    </lineage>
</organism>
<name>A0A7I8XA13_BURXY</name>
<comment type="caution">
    <text evidence="2">The sequence shown here is derived from an EMBL/GenBank/DDBJ whole genome shotgun (WGS) entry which is preliminary data.</text>
</comment>
<evidence type="ECO:0000313" key="2">
    <source>
        <dbReference type="EMBL" id="CAD5208649.1"/>
    </source>
</evidence>
<accession>A0A7I8XA13</accession>
<proteinExistence type="predicted"/>
<feature type="region of interest" description="Disordered" evidence="1">
    <location>
        <begin position="34"/>
        <end position="73"/>
    </location>
</feature>
<dbReference type="InterPro" id="IPR013906">
    <property type="entry name" value="eIF3j"/>
</dbReference>
<dbReference type="OrthoDB" id="5873875at2759"/>
<sequence length="215" mass="24461">MCDSRFLHRPANMDDWDADDFDPTAQLQDKIATLGLEEKLRDEPEPEPKKEKSNKAASSKAKPAASGGQRELSRAEILDLQKRSDMELFADLIGAESTDKKFTELESRLDFTEFAEKTASAFSARSGSAYYTDFVTVLVDQITNPLNKFQLENIVTLLQGKVKQLAEAEKAEKEKEEAEKAAREAQSKQKNKKKIKKEVFDDYVEDDYDDYIDKF</sequence>
<feature type="compositionally biased region" description="Basic and acidic residues" evidence="1">
    <location>
        <begin position="168"/>
        <end position="187"/>
    </location>
</feature>
<dbReference type="Proteomes" id="UP000582659">
    <property type="component" value="Unassembled WGS sequence"/>
</dbReference>
<feature type="compositionally biased region" description="Basic and acidic residues" evidence="1">
    <location>
        <begin position="36"/>
        <end position="54"/>
    </location>
</feature>
<dbReference type="GO" id="GO:0003743">
    <property type="term" value="F:translation initiation factor activity"/>
    <property type="evidence" value="ECO:0007669"/>
    <property type="project" value="InterPro"/>
</dbReference>
<dbReference type="Proteomes" id="UP000659654">
    <property type="component" value="Unassembled WGS sequence"/>
</dbReference>
<feature type="region of interest" description="Disordered" evidence="1">
    <location>
        <begin position="1"/>
        <end position="22"/>
    </location>
</feature>
<protein>
    <submittedName>
        <fullName evidence="2">(pine wood nematode) hypothetical protein</fullName>
    </submittedName>
</protein>
<feature type="region of interest" description="Disordered" evidence="1">
    <location>
        <begin position="168"/>
        <end position="194"/>
    </location>
</feature>
<gene>
    <name evidence="2" type="ORF">BXYJ_LOCUS885</name>
</gene>
<dbReference type="EMBL" id="CAJFCV020000001">
    <property type="protein sequence ID" value="CAG9082340.1"/>
    <property type="molecule type" value="Genomic_DNA"/>
</dbReference>
<dbReference type="GO" id="GO:0005852">
    <property type="term" value="C:eukaryotic translation initiation factor 3 complex"/>
    <property type="evidence" value="ECO:0007669"/>
    <property type="project" value="InterPro"/>
</dbReference>
<dbReference type="SMR" id="A0A7I8XA13"/>
<dbReference type="Pfam" id="PF08597">
    <property type="entry name" value="eIF3_subunit"/>
    <property type="match status" value="1"/>
</dbReference>
<dbReference type="AlphaFoldDB" id="A0A7I8XA13"/>
<feature type="compositionally biased region" description="Low complexity" evidence="1">
    <location>
        <begin position="55"/>
        <end position="66"/>
    </location>
</feature>
<evidence type="ECO:0000313" key="3">
    <source>
        <dbReference type="Proteomes" id="UP000659654"/>
    </source>
</evidence>
<reference evidence="2" key="1">
    <citation type="submission" date="2020-09" db="EMBL/GenBank/DDBJ databases">
        <authorList>
            <person name="Kikuchi T."/>
        </authorList>
    </citation>
    <scope>NUCLEOTIDE SEQUENCE</scope>
    <source>
        <strain evidence="2">Ka4C1</strain>
    </source>
</reference>
<keyword evidence="3" id="KW-1185">Reference proteome</keyword>
<dbReference type="EMBL" id="CAJFDI010000001">
    <property type="protein sequence ID" value="CAD5208649.1"/>
    <property type="molecule type" value="Genomic_DNA"/>
</dbReference>